<reference evidence="2 3" key="1">
    <citation type="submission" date="2019-02" db="EMBL/GenBank/DDBJ databases">
        <title>Deep-cultivation of Planctomycetes and their phenomic and genomic characterization uncovers novel biology.</title>
        <authorList>
            <person name="Wiegand S."/>
            <person name="Jogler M."/>
            <person name="Boedeker C."/>
            <person name="Pinto D."/>
            <person name="Vollmers J."/>
            <person name="Rivas-Marin E."/>
            <person name="Kohn T."/>
            <person name="Peeters S.H."/>
            <person name="Heuer A."/>
            <person name="Rast P."/>
            <person name="Oberbeckmann S."/>
            <person name="Bunk B."/>
            <person name="Jeske O."/>
            <person name="Meyerdierks A."/>
            <person name="Storesund J.E."/>
            <person name="Kallscheuer N."/>
            <person name="Luecker S."/>
            <person name="Lage O.M."/>
            <person name="Pohl T."/>
            <person name="Merkel B.J."/>
            <person name="Hornburger P."/>
            <person name="Mueller R.-W."/>
            <person name="Bruemmer F."/>
            <person name="Labrenz M."/>
            <person name="Spormann A.M."/>
            <person name="Op Den Camp H."/>
            <person name="Overmann J."/>
            <person name="Amann R."/>
            <person name="Jetten M.S.M."/>
            <person name="Mascher T."/>
            <person name="Medema M.H."/>
            <person name="Devos D.P."/>
            <person name="Kaster A.-K."/>
            <person name="Ovreas L."/>
            <person name="Rohde M."/>
            <person name="Galperin M.Y."/>
            <person name="Jogler C."/>
        </authorList>
    </citation>
    <scope>NUCLEOTIDE SEQUENCE [LARGE SCALE GENOMIC DNA]</scope>
    <source>
        <strain evidence="2 3">CA13</strain>
    </source>
</reference>
<dbReference type="NCBIfam" id="TIGR00341">
    <property type="entry name" value="TIGR00341 family protein"/>
    <property type="match status" value="1"/>
</dbReference>
<dbReference type="OrthoDB" id="9790659at2"/>
<dbReference type="Proteomes" id="UP000315010">
    <property type="component" value="Unassembled WGS sequence"/>
</dbReference>
<dbReference type="RefSeq" id="WP_146399336.1">
    <property type="nucleotide sequence ID" value="NZ_SJPJ01000001.1"/>
</dbReference>
<dbReference type="EMBL" id="SJPJ01000001">
    <property type="protein sequence ID" value="TWT82685.1"/>
    <property type="molecule type" value="Genomic_DNA"/>
</dbReference>
<dbReference type="Pfam" id="PF04087">
    <property type="entry name" value="DUF389"/>
    <property type="match status" value="1"/>
</dbReference>
<protein>
    <recommendedName>
        <fullName evidence="4">TIGR00341 family protein</fullName>
    </recommendedName>
</protein>
<dbReference type="InterPro" id="IPR005240">
    <property type="entry name" value="DUF389"/>
</dbReference>
<feature type="transmembrane region" description="Helical" evidence="1">
    <location>
        <begin position="237"/>
        <end position="258"/>
    </location>
</feature>
<feature type="transmembrane region" description="Helical" evidence="1">
    <location>
        <begin position="264"/>
        <end position="289"/>
    </location>
</feature>
<comment type="caution">
    <text evidence="2">The sequence shown here is derived from an EMBL/GenBank/DDBJ whole genome shotgun (WGS) entry which is preliminary data.</text>
</comment>
<dbReference type="PANTHER" id="PTHR20992:SF9">
    <property type="entry name" value="AT15442P-RELATED"/>
    <property type="match status" value="1"/>
</dbReference>
<name>A0A5C5Z652_9BACT</name>
<keyword evidence="1" id="KW-1133">Transmembrane helix</keyword>
<sequence length="331" mass="35363">MPLRLIEIVLPANLADALESWPNGDSVVDRWQDMISDDRMLVRVLVEAEHVEAMLDEISRRFSTSDHFRVLLLSVEATLPRPTRQEKEATEKSKKSLERISREELFDDISQGARISRVFIAQTVLATLVAAIGLLRNDTAIIIGAMVIAPLLGPNVSLCLATALGDINLAKVSLKTNAAGLSIALFVSLLIGSMFLIDPTIPSIAARTEVALSDIILALAAGCAGVLAFTTGAPASLIGVMVAVALLPPFAVFGLLLASGEYHAASGALLLTATNVICVNLAGVLTLAVQGLRPRNWWEAKRAKKATRIAIAMWAILLAILFGLIFVASER</sequence>
<evidence type="ECO:0000256" key="1">
    <source>
        <dbReference type="SAM" id="Phobius"/>
    </source>
</evidence>
<keyword evidence="1" id="KW-0812">Transmembrane</keyword>
<feature type="transmembrane region" description="Helical" evidence="1">
    <location>
        <begin position="176"/>
        <end position="197"/>
    </location>
</feature>
<dbReference type="PANTHER" id="PTHR20992">
    <property type="entry name" value="AT15442P-RELATED"/>
    <property type="match status" value="1"/>
</dbReference>
<accession>A0A5C5Z652</accession>
<evidence type="ECO:0008006" key="4">
    <source>
        <dbReference type="Google" id="ProtNLM"/>
    </source>
</evidence>
<evidence type="ECO:0000313" key="3">
    <source>
        <dbReference type="Proteomes" id="UP000315010"/>
    </source>
</evidence>
<gene>
    <name evidence="2" type="ORF">CA13_41480</name>
</gene>
<keyword evidence="1" id="KW-0472">Membrane</keyword>
<keyword evidence="3" id="KW-1185">Reference proteome</keyword>
<organism evidence="2 3">
    <name type="scientific">Novipirellula herctigrandis</name>
    <dbReference type="NCBI Taxonomy" id="2527986"/>
    <lineage>
        <taxon>Bacteria</taxon>
        <taxon>Pseudomonadati</taxon>
        <taxon>Planctomycetota</taxon>
        <taxon>Planctomycetia</taxon>
        <taxon>Pirellulales</taxon>
        <taxon>Pirellulaceae</taxon>
        <taxon>Novipirellula</taxon>
    </lineage>
</organism>
<feature type="transmembrane region" description="Helical" evidence="1">
    <location>
        <begin position="118"/>
        <end position="135"/>
    </location>
</feature>
<proteinExistence type="predicted"/>
<feature type="transmembrane region" description="Helical" evidence="1">
    <location>
        <begin position="141"/>
        <end position="164"/>
    </location>
</feature>
<evidence type="ECO:0000313" key="2">
    <source>
        <dbReference type="EMBL" id="TWT82685.1"/>
    </source>
</evidence>
<feature type="transmembrane region" description="Helical" evidence="1">
    <location>
        <begin position="209"/>
        <end position="230"/>
    </location>
</feature>
<feature type="transmembrane region" description="Helical" evidence="1">
    <location>
        <begin position="309"/>
        <end position="328"/>
    </location>
</feature>
<dbReference type="AlphaFoldDB" id="A0A5C5Z652"/>